<gene>
    <name evidence="1" type="ORF">CROQUDRAFT_95850</name>
</gene>
<keyword evidence="2" id="KW-1185">Reference proteome</keyword>
<evidence type="ECO:0000313" key="2">
    <source>
        <dbReference type="Proteomes" id="UP000886653"/>
    </source>
</evidence>
<reference evidence="1" key="1">
    <citation type="submission" date="2013-11" db="EMBL/GenBank/DDBJ databases">
        <title>Genome sequence of the fusiform rust pathogen reveals effectors for host alternation and coevolution with pine.</title>
        <authorList>
            <consortium name="DOE Joint Genome Institute"/>
            <person name="Smith K."/>
            <person name="Pendleton A."/>
            <person name="Kubisiak T."/>
            <person name="Anderson C."/>
            <person name="Salamov A."/>
            <person name="Aerts A."/>
            <person name="Riley R."/>
            <person name="Clum A."/>
            <person name="Lindquist E."/>
            <person name="Ence D."/>
            <person name="Campbell M."/>
            <person name="Kronenberg Z."/>
            <person name="Feau N."/>
            <person name="Dhillon B."/>
            <person name="Hamelin R."/>
            <person name="Burleigh J."/>
            <person name="Smith J."/>
            <person name="Yandell M."/>
            <person name="Nelson C."/>
            <person name="Grigoriev I."/>
            <person name="Davis J."/>
        </authorList>
    </citation>
    <scope>NUCLEOTIDE SEQUENCE</scope>
    <source>
        <strain evidence="1">G11</strain>
    </source>
</reference>
<accession>A0A9P6T9P1</accession>
<proteinExistence type="predicted"/>
<name>A0A9P6T9P1_9BASI</name>
<protein>
    <submittedName>
        <fullName evidence="1">Uncharacterized protein</fullName>
    </submittedName>
</protein>
<dbReference type="Proteomes" id="UP000886653">
    <property type="component" value="Unassembled WGS sequence"/>
</dbReference>
<evidence type="ECO:0000313" key="1">
    <source>
        <dbReference type="EMBL" id="KAG0143800.1"/>
    </source>
</evidence>
<sequence>MAQLSQCGKPKALYGLSISTLALAFLISKGSSSSGYQPLVGPVIGKSIEEGTTPEQETGVYKPFRLPPPYF</sequence>
<comment type="caution">
    <text evidence="1">The sequence shown here is derived from an EMBL/GenBank/DDBJ whole genome shotgun (WGS) entry which is preliminary data.</text>
</comment>
<dbReference type="AlphaFoldDB" id="A0A9P6T9P1"/>
<dbReference type="EMBL" id="MU167310">
    <property type="protein sequence ID" value="KAG0143800.1"/>
    <property type="molecule type" value="Genomic_DNA"/>
</dbReference>
<organism evidence="1 2">
    <name type="scientific">Cronartium quercuum f. sp. fusiforme G11</name>
    <dbReference type="NCBI Taxonomy" id="708437"/>
    <lineage>
        <taxon>Eukaryota</taxon>
        <taxon>Fungi</taxon>
        <taxon>Dikarya</taxon>
        <taxon>Basidiomycota</taxon>
        <taxon>Pucciniomycotina</taxon>
        <taxon>Pucciniomycetes</taxon>
        <taxon>Pucciniales</taxon>
        <taxon>Coleosporiaceae</taxon>
        <taxon>Cronartium</taxon>
    </lineage>
</organism>